<dbReference type="InterPro" id="IPR021858">
    <property type="entry name" value="Fun_TF"/>
</dbReference>
<evidence type="ECO:0000313" key="2">
    <source>
        <dbReference type="Proteomes" id="UP000663888"/>
    </source>
</evidence>
<sequence length="516" mass="58017">MTSVPLQTPGFFPVGAYEHPKTPTHADSHVDYDTGSSILGAALLYRMNGPIASNNEGWITSAGPSEDLSYSWPQDHNLLAIYPQSPMRQPTRAGRSFDSTSTPSTRPINHDLCNFIRILCHSVPPSVNVARMMREDHFAHVTNDYLVQRISGWFMAPPPVIGDSLLAQVKGSKRMTWTMYLGAKLFQALGQNPQTHGSAVQGYIGWIDKLEQKFTIDYRYNPPLKDTTDCFMVQLELTNLNFSVVDNFSGYALLQRALPRFLRLVAANSALFMEYSHGNLVVSFHRTLSAPRYEIQRFVMYDMVAAFMFGISPLVEYGYDGECDPGSHKLEWVHGIPVVLFEAVSQVNSWRASSRVPLDNWQTLERHVLAWELPYSIPEETSDIVDPSVARGAVQEGWRHVVLIYIYMGICGVSSHDPRVQASVHQIVQLGEIVADLPICVQMFAHCIVAGLGARLERHRVFVHKMLPSFKNTRVWLFQGPQFIDVLYRLWHGVGAGGAPVSWDDYVQARRAVIPI</sequence>
<dbReference type="EMBL" id="CAJMWX010001100">
    <property type="protein sequence ID" value="CAE6467431.1"/>
    <property type="molecule type" value="Genomic_DNA"/>
</dbReference>
<name>A0A8H3BUR4_9AGAM</name>
<evidence type="ECO:0000313" key="1">
    <source>
        <dbReference type="EMBL" id="CAE6467431.1"/>
    </source>
</evidence>
<organism evidence="1 2">
    <name type="scientific">Rhizoctonia solani</name>
    <dbReference type="NCBI Taxonomy" id="456999"/>
    <lineage>
        <taxon>Eukaryota</taxon>
        <taxon>Fungi</taxon>
        <taxon>Dikarya</taxon>
        <taxon>Basidiomycota</taxon>
        <taxon>Agaricomycotina</taxon>
        <taxon>Agaricomycetes</taxon>
        <taxon>Cantharellales</taxon>
        <taxon>Ceratobasidiaceae</taxon>
        <taxon>Rhizoctonia</taxon>
    </lineage>
</organism>
<protein>
    <submittedName>
        <fullName evidence="1">Uncharacterized protein</fullName>
    </submittedName>
</protein>
<accession>A0A8H3BUR4</accession>
<dbReference type="Proteomes" id="UP000663888">
    <property type="component" value="Unassembled WGS sequence"/>
</dbReference>
<dbReference type="Pfam" id="PF11951">
    <property type="entry name" value="Fungal_trans_2"/>
    <property type="match status" value="1"/>
</dbReference>
<proteinExistence type="predicted"/>
<comment type="caution">
    <text evidence="1">The sequence shown here is derived from an EMBL/GenBank/DDBJ whole genome shotgun (WGS) entry which is preliminary data.</text>
</comment>
<dbReference type="AlphaFoldDB" id="A0A8H3BUR4"/>
<gene>
    <name evidence="1" type="ORF">RDB_LOCUS101138</name>
</gene>
<reference evidence="1" key="1">
    <citation type="submission" date="2021-01" db="EMBL/GenBank/DDBJ databases">
        <authorList>
            <person name="Kaushik A."/>
        </authorList>
    </citation>
    <scope>NUCLEOTIDE SEQUENCE</scope>
    <source>
        <strain evidence="1">AG4-R118</strain>
    </source>
</reference>